<reference evidence="3" key="1">
    <citation type="journal article" date="2019" name="Int. J. Syst. Evol. Microbiol.">
        <title>The Global Catalogue of Microorganisms (GCM) 10K type strain sequencing project: providing services to taxonomists for standard genome sequencing and annotation.</title>
        <authorList>
            <consortium name="The Broad Institute Genomics Platform"/>
            <consortium name="The Broad Institute Genome Sequencing Center for Infectious Disease"/>
            <person name="Wu L."/>
            <person name="Ma J."/>
        </authorList>
    </citation>
    <scope>NUCLEOTIDE SEQUENCE [LARGE SCALE GENOMIC DNA]</scope>
    <source>
        <strain evidence="3">JCM 17459</strain>
    </source>
</reference>
<organism evidence="2 3">
    <name type="scientific">Georgenia daeguensis</name>
    <dbReference type="NCBI Taxonomy" id="908355"/>
    <lineage>
        <taxon>Bacteria</taxon>
        <taxon>Bacillati</taxon>
        <taxon>Actinomycetota</taxon>
        <taxon>Actinomycetes</taxon>
        <taxon>Micrococcales</taxon>
        <taxon>Bogoriellaceae</taxon>
        <taxon>Georgenia</taxon>
    </lineage>
</organism>
<accession>A0ABP6USB9</accession>
<sequence length="227" mass="24856">MTDDDPLVNSALDARFRAAHRALRELAPPKTVAVADDAYLPDIIEDLENLARVAQETAAAHVGPTFRWTGPQSTADPWASVILQVDLDSHFDDDPPDVSHVGEWENCALARAGSAYRSECDWDFSPGPAGIWLLFVAPYSSFGSSGQMHLSGTLAGFAILHDRDEDGEYESLAHLWTARAWRRRGVGTSLVRQARERFPVSRVENPATEGGRLLLEACASDLLEQST</sequence>
<feature type="domain" description="N-acetyltransferase" evidence="1">
    <location>
        <begin position="150"/>
        <end position="197"/>
    </location>
</feature>
<comment type="caution">
    <text evidence="2">The sequence shown here is derived from an EMBL/GenBank/DDBJ whole genome shotgun (WGS) entry which is preliminary data.</text>
</comment>
<gene>
    <name evidence="2" type="ORF">GCM10022262_42160</name>
</gene>
<dbReference type="InterPro" id="IPR000182">
    <property type="entry name" value="GNAT_dom"/>
</dbReference>
<dbReference type="CDD" id="cd04301">
    <property type="entry name" value="NAT_SF"/>
    <property type="match status" value="1"/>
</dbReference>
<dbReference type="Proteomes" id="UP001499841">
    <property type="component" value="Unassembled WGS sequence"/>
</dbReference>
<dbReference type="InterPro" id="IPR016181">
    <property type="entry name" value="Acyl_CoA_acyltransferase"/>
</dbReference>
<proteinExistence type="predicted"/>
<dbReference type="Gene3D" id="3.40.630.30">
    <property type="match status" value="1"/>
</dbReference>
<evidence type="ECO:0000313" key="3">
    <source>
        <dbReference type="Proteomes" id="UP001499841"/>
    </source>
</evidence>
<dbReference type="Pfam" id="PF00583">
    <property type="entry name" value="Acetyltransf_1"/>
    <property type="match status" value="1"/>
</dbReference>
<evidence type="ECO:0000259" key="1">
    <source>
        <dbReference type="Pfam" id="PF00583"/>
    </source>
</evidence>
<name>A0ABP6USB9_9MICO</name>
<dbReference type="RefSeq" id="WP_345045652.1">
    <property type="nucleotide sequence ID" value="NZ_BAABBA010000053.1"/>
</dbReference>
<keyword evidence="3" id="KW-1185">Reference proteome</keyword>
<protein>
    <recommendedName>
        <fullName evidence="1">N-acetyltransferase domain-containing protein</fullName>
    </recommendedName>
</protein>
<dbReference type="EMBL" id="BAABBA010000053">
    <property type="protein sequence ID" value="GAA3514141.1"/>
    <property type="molecule type" value="Genomic_DNA"/>
</dbReference>
<dbReference type="SUPFAM" id="SSF55729">
    <property type="entry name" value="Acyl-CoA N-acyltransferases (Nat)"/>
    <property type="match status" value="1"/>
</dbReference>
<evidence type="ECO:0000313" key="2">
    <source>
        <dbReference type="EMBL" id="GAA3514141.1"/>
    </source>
</evidence>